<dbReference type="Proteomes" id="UP000028640">
    <property type="component" value="Unassembled WGS sequence"/>
</dbReference>
<keyword evidence="1" id="KW-0808">Transferase</keyword>
<dbReference type="STRING" id="910964.GEAM_0920"/>
<dbReference type="EMBL" id="JMPJ01000031">
    <property type="protein sequence ID" value="KFC84110.1"/>
    <property type="molecule type" value="Genomic_DNA"/>
</dbReference>
<dbReference type="SUPFAM" id="SSF51161">
    <property type="entry name" value="Trimeric LpxA-like enzymes"/>
    <property type="match status" value="1"/>
</dbReference>
<dbReference type="EC" id="2.-.-.-" evidence="1"/>
<dbReference type="OrthoDB" id="9815592at2"/>
<dbReference type="InterPro" id="IPR011004">
    <property type="entry name" value="Trimer_LpxA-like_sf"/>
</dbReference>
<dbReference type="PANTHER" id="PTHR23416">
    <property type="entry name" value="SIALIC ACID SYNTHASE-RELATED"/>
    <property type="match status" value="1"/>
</dbReference>
<gene>
    <name evidence="1" type="ORF">GEAM_0920</name>
</gene>
<proteinExistence type="predicted"/>
<dbReference type="Gene3D" id="2.160.10.10">
    <property type="entry name" value="Hexapeptide repeat proteins"/>
    <property type="match status" value="1"/>
</dbReference>
<evidence type="ECO:0000313" key="2">
    <source>
        <dbReference type="Proteomes" id="UP000028640"/>
    </source>
</evidence>
<dbReference type="InterPro" id="IPR051159">
    <property type="entry name" value="Hexapeptide_acetyltransf"/>
</dbReference>
<keyword evidence="2" id="KW-1185">Reference proteome</keyword>
<reference evidence="1 2" key="1">
    <citation type="submission" date="2014-05" db="EMBL/GenBank/DDBJ databases">
        <title>ATOL: Assembling a taxonomically balanced genome-scale reconstruction of the evolutionary history of the Enterobacteriaceae.</title>
        <authorList>
            <person name="Plunkett G.III."/>
            <person name="Neeno-Eckwall E.C."/>
            <person name="Glasner J.D."/>
            <person name="Perna N.T."/>
        </authorList>
    </citation>
    <scope>NUCLEOTIDE SEQUENCE [LARGE SCALE GENOMIC DNA]</scope>
    <source>
        <strain evidence="1 2">ATCC 33852</strain>
    </source>
</reference>
<dbReference type="PANTHER" id="PTHR23416:SF78">
    <property type="entry name" value="LIPOPOLYSACCHARIDE BIOSYNTHESIS O-ACETYL TRANSFERASE WBBJ-RELATED"/>
    <property type="match status" value="1"/>
</dbReference>
<accession>A0A085GK65</accession>
<protein>
    <submittedName>
        <fullName evidence="1">Putative transferase</fullName>
        <ecNumber evidence="1">2.-.-.-</ecNumber>
    </submittedName>
</protein>
<dbReference type="eggNOG" id="COG0110">
    <property type="taxonomic scope" value="Bacteria"/>
</dbReference>
<organism evidence="1 2">
    <name type="scientific">Ewingella americana (strain ATCC 33852 / DSM 4580 / CCUG 14506 / JCM 5911 / LMG 7869 / NCTC 12157 / CDC 1468-78)</name>
    <dbReference type="NCBI Taxonomy" id="910964"/>
    <lineage>
        <taxon>Bacteria</taxon>
        <taxon>Pseudomonadati</taxon>
        <taxon>Pseudomonadota</taxon>
        <taxon>Gammaproteobacteria</taxon>
        <taxon>Enterobacterales</taxon>
        <taxon>Yersiniaceae</taxon>
        <taxon>Ewingella</taxon>
    </lineage>
</organism>
<name>A0A085GK65_EWIA3</name>
<dbReference type="AlphaFoldDB" id="A0A085GK65"/>
<dbReference type="CDD" id="cd04647">
    <property type="entry name" value="LbH_MAT_like"/>
    <property type="match status" value="1"/>
</dbReference>
<sequence>MLWGVNMHLKSYSDNSSNAIDYTGITDEKTKVLFFGKNNKLFVHPEAKITGTTIRFDCDDGICHIGRNFFSGLIRIGQGCTVSIGNDVTCTGGCYISTAENTSITIGNDCMIASGNEIRSDDGHPIFDIATGERINKSRSILISDHVWLAARSIILSGSTIGEGSVIGLGSIVKGTIPNNSIAVGTPAKIIKKNIAWERPHLTLSKPFLKPDSSCITKTKYWKMTEEIVITKNNNIFKKIFAFLCKKKK</sequence>
<dbReference type="GO" id="GO:0016740">
    <property type="term" value="F:transferase activity"/>
    <property type="evidence" value="ECO:0007669"/>
    <property type="project" value="UniProtKB-KW"/>
</dbReference>
<comment type="caution">
    <text evidence="1">The sequence shown here is derived from an EMBL/GenBank/DDBJ whole genome shotgun (WGS) entry which is preliminary data.</text>
</comment>
<evidence type="ECO:0000313" key="1">
    <source>
        <dbReference type="EMBL" id="KFC84110.1"/>
    </source>
</evidence>